<comment type="caution">
    <text evidence="6">The sequence shown here is derived from an EMBL/GenBank/DDBJ whole genome shotgun (WGS) entry which is preliminary data.</text>
</comment>
<sequence>MNSAASLLLNSRHQEMVRELQNFQAVAADWPDMSVQELVVLHLLQMNLHVSLDDLQLFSGKEGEEQARRIYPVLQQWAASTAARTAVFGAGQILRYAKMFPADHLNGFYAVAVQHAALALWTYGVVNKANRQQTMTSQYSYGNVYLDDVDSLSVQRFIGFDQGRPLIRGPAVRGAVGGEAPLQDTRACMEIAQDILRTNVSHGKEATPPIVENLCHLVQQLGDAAWAVGLG</sequence>
<dbReference type="RefSeq" id="XP_018705497.1">
    <property type="nucleotide sequence ID" value="XM_018847290.1"/>
</dbReference>
<dbReference type="GO" id="GO:0046872">
    <property type="term" value="F:metal ion binding"/>
    <property type="evidence" value="ECO:0007669"/>
    <property type="project" value="UniProtKB-KW"/>
</dbReference>
<keyword evidence="2" id="KW-0862">Zinc</keyword>
<evidence type="ECO:0000256" key="2">
    <source>
        <dbReference type="ARBA" id="ARBA00022833"/>
    </source>
</evidence>
<evidence type="ECO:0000313" key="6">
    <source>
        <dbReference type="EMBL" id="OAA67508.1"/>
    </source>
</evidence>
<evidence type="ECO:0000256" key="1">
    <source>
        <dbReference type="ARBA" id="ARBA00022723"/>
    </source>
</evidence>
<keyword evidence="5" id="KW-0539">Nucleus</keyword>
<proteinExistence type="predicted"/>
<dbReference type="PANTHER" id="PTHR47660">
    <property type="entry name" value="TRANSCRIPTION FACTOR WITH C2H2 AND ZN(2)-CYS(6) DNA BINDING DOMAIN (EUROFUNG)-RELATED-RELATED"/>
    <property type="match status" value="1"/>
</dbReference>
<protein>
    <submittedName>
        <fullName evidence="6">C6 and C2H2 transcription factor RegA-like protein</fullName>
    </submittedName>
</protein>
<reference evidence="6 7" key="1">
    <citation type="journal article" date="2016" name="Genome Biol. Evol.">
        <title>Divergent and convergent evolution of fungal pathogenicity.</title>
        <authorList>
            <person name="Shang Y."/>
            <person name="Xiao G."/>
            <person name="Zheng P."/>
            <person name="Cen K."/>
            <person name="Zhan S."/>
            <person name="Wang C."/>
        </authorList>
    </citation>
    <scope>NUCLEOTIDE SEQUENCE [LARGE SCALE GENOMIC DNA]</scope>
    <source>
        <strain evidence="6 7">ARSEF 2679</strain>
    </source>
</reference>
<name>A0A167ZH49_CORFA</name>
<dbReference type="PANTHER" id="PTHR47660:SF2">
    <property type="entry name" value="TRANSCRIPTION FACTOR WITH C2H2 AND ZN(2)-CYS(6) DNA BINDING DOMAIN (EUROFUNG)"/>
    <property type="match status" value="1"/>
</dbReference>
<evidence type="ECO:0000256" key="3">
    <source>
        <dbReference type="ARBA" id="ARBA00023015"/>
    </source>
</evidence>
<dbReference type="Proteomes" id="UP000076744">
    <property type="component" value="Unassembled WGS sequence"/>
</dbReference>
<keyword evidence="7" id="KW-1185">Reference proteome</keyword>
<keyword evidence="1" id="KW-0479">Metal-binding</keyword>
<dbReference type="AlphaFoldDB" id="A0A167ZH49"/>
<dbReference type="STRING" id="1081104.A0A167ZH49"/>
<dbReference type="OrthoDB" id="40579at2759"/>
<keyword evidence="4" id="KW-0804">Transcription</keyword>
<evidence type="ECO:0000256" key="4">
    <source>
        <dbReference type="ARBA" id="ARBA00023163"/>
    </source>
</evidence>
<evidence type="ECO:0000313" key="7">
    <source>
        <dbReference type="Proteomes" id="UP000076744"/>
    </source>
</evidence>
<keyword evidence="3" id="KW-0805">Transcription regulation</keyword>
<accession>A0A167ZH49</accession>
<evidence type="ECO:0000256" key="5">
    <source>
        <dbReference type="ARBA" id="ARBA00023242"/>
    </source>
</evidence>
<gene>
    <name evidence="6" type="ORF">ISF_03684</name>
</gene>
<organism evidence="6 7">
    <name type="scientific">Cordyceps fumosorosea (strain ARSEF 2679)</name>
    <name type="common">Isaria fumosorosea</name>
    <dbReference type="NCBI Taxonomy" id="1081104"/>
    <lineage>
        <taxon>Eukaryota</taxon>
        <taxon>Fungi</taxon>
        <taxon>Dikarya</taxon>
        <taxon>Ascomycota</taxon>
        <taxon>Pezizomycotina</taxon>
        <taxon>Sordariomycetes</taxon>
        <taxon>Hypocreomycetidae</taxon>
        <taxon>Hypocreales</taxon>
        <taxon>Cordycipitaceae</taxon>
        <taxon>Cordyceps</taxon>
    </lineage>
</organism>
<dbReference type="EMBL" id="AZHB01000007">
    <property type="protein sequence ID" value="OAA67508.1"/>
    <property type="molecule type" value="Genomic_DNA"/>
</dbReference>
<dbReference type="GeneID" id="30019976"/>